<name>A0ABS2MTA5_9FIRM</name>
<reference evidence="7 8" key="1">
    <citation type="submission" date="2021-01" db="EMBL/GenBank/DDBJ databases">
        <title>Genomic Encyclopedia of Type Strains, Phase IV (KMG-IV): sequencing the most valuable type-strain genomes for metagenomic binning, comparative biology and taxonomic classification.</title>
        <authorList>
            <person name="Goeker M."/>
        </authorList>
    </citation>
    <scope>NUCLEOTIDE SEQUENCE [LARGE SCALE GENOMIC DNA]</scope>
    <source>
        <strain evidence="7 8">DSM 24436</strain>
    </source>
</reference>
<feature type="transmembrane region" description="Helical" evidence="6">
    <location>
        <begin position="235"/>
        <end position="253"/>
    </location>
</feature>
<sequence length="277" mass="31481">MNPVTTYVKKVLAQSKKHQIAAYSGQMAYFFTLSIFPMLIFFFSILSRLNINFEKAQELFIDVFPPQISVLIGEFVENTIRVEGNVTLSVSGLVTLYSASRAVGALQRAIDTAYGVVKKRNFFINKLYGMLYTFSFIIILILSLLIPDMIATVFEWINTGLKLDISDFWFRLFYWLRTLLLPVIFAFLIASIYTYLPNQKIHFKQTYKGVLFALIGSWGANMAFSSIVVELTDYSILYGSLSAIIAFMVWLYAMGTIIMIGAEINALEVNVSKQEKD</sequence>
<proteinExistence type="predicted"/>
<evidence type="ECO:0000313" key="7">
    <source>
        <dbReference type="EMBL" id="MBM7562639.1"/>
    </source>
</evidence>
<evidence type="ECO:0000256" key="2">
    <source>
        <dbReference type="ARBA" id="ARBA00022475"/>
    </source>
</evidence>
<comment type="caution">
    <text evidence="7">The sequence shown here is derived from an EMBL/GenBank/DDBJ whole genome shotgun (WGS) entry which is preliminary data.</text>
</comment>
<feature type="transmembrane region" description="Helical" evidence="6">
    <location>
        <begin position="127"/>
        <end position="154"/>
    </location>
</feature>
<dbReference type="PANTHER" id="PTHR30213">
    <property type="entry name" value="INNER MEMBRANE PROTEIN YHJD"/>
    <property type="match status" value="1"/>
</dbReference>
<organism evidence="7 8">
    <name type="scientific">Fusibacter tunisiensis</name>
    <dbReference type="NCBI Taxonomy" id="1008308"/>
    <lineage>
        <taxon>Bacteria</taxon>
        <taxon>Bacillati</taxon>
        <taxon>Bacillota</taxon>
        <taxon>Clostridia</taxon>
        <taxon>Eubacteriales</taxon>
        <taxon>Eubacteriales Family XII. Incertae Sedis</taxon>
        <taxon>Fusibacter</taxon>
    </lineage>
</organism>
<dbReference type="PIRSF" id="PIRSF035875">
    <property type="entry name" value="RNase_BN"/>
    <property type="match status" value="1"/>
</dbReference>
<gene>
    <name evidence="7" type="ORF">JOC49_002200</name>
</gene>
<accession>A0ABS2MTA5</accession>
<keyword evidence="3 6" id="KW-0812">Transmembrane</keyword>
<feature type="transmembrane region" description="Helical" evidence="6">
    <location>
        <begin position="174"/>
        <end position="196"/>
    </location>
</feature>
<feature type="transmembrane region" description="Helical" evidence="6">
    <location>
        <begin position="208"/>
        <end position="229"/>
    </location>
</feature>
<evidence type="ECO:0000256" key="1">
    <source>
        <dbReference type="ARBA" id="ARBA00004651"/>
    </source>
</evidence>
<evidence type="ECO:0000256" key="6">
    <source>
        <dbReference type="SAM" id="Phobius"/>
    </source>
</evidence>
<dbReference type="InterPro" id="IPR017039">
    <property type="entry name" value="Virul_fac_BrkB"/>
</dbReference>
<comment type="subcellular location">
    <subcellularLocation>
        <location evidence="1">Cell membrane</location>
        <topology evidence="1">Multi-pass membrane protein</topology>
    </subcellularLocation>
</comment>
<protein>
    <submittedName>
        <fullName evidence="7">Membrane protein</fullName>
    </submittedName>
</protein>
<dbReference type="Proteomes" id="UP000767854">
    <property type="component" value="Unassembled WGS sequence"/>
</dbReference>
<evidence type="ECO:0000256" key="4">
    <source>
        <dbReference type="ARBA" id="ARBA00022989"/>
    </source>
</evidence>
<evidence type="ECO:0000256" key="3">
    <source>
        <dbReference type="ARBA" id="ARBA00022692"/>
    </source>
</evidence>
<evidence type="ECO:0000256" key="5">
    <source>
        <dbReference type="ARBA" id="ARBA00023136"/>
    </source>
</evidence>
<keyword evidence="4 6" id="KW-1133">Transmembrane helix</keyword>
<dbReference type="PANTHER" id="PTHR30213:SF0">
    <property type="entry name" value="UPF0761 MEMBRANE PROTEIN YIHY"/>
    <property type="match status" value="1"/>
</dbReference>
<keyword evidence="5 6" id="KW-0472">Membrane</keyword>
<keyword evidence="2" id="KW-1003">Cell membrane</keyword>
<dbReference type="EMBL" id="JAFBDT010000024">
    <property type="protein sequence ID" value="MBM7562639.1"/>
    <property type="molecule type" value="Genomic_DNA"/>
</dbReference>
<dbReference type="RefSeq" id="WP_204665067.1">
    <property type="nucleotide sequence ID" value="NZ_JAFBDT010000024.1"/>
</dbReference>
<dbReference type="NCBIfam" id="TIGR00765">
    <property type="entry name" value="yihY_not_rbn"/>
    <property type="match status" value="1"/>
</dbReference>
<dbReference type="Pfam" id="PF03631">
    <property type="entry name" value="Virul_fac_BrkB"/>
    <property type="match status" value="1"/>
</dbReference>
<keyword evidence="8" id="KW-1185">Reference proteome</keyword>
<feature type="transmembrane region" description="Helical" evidence="6">
    <location>
        <begin position="27"/>
        <end position="46"/>
    </location>
</feature>
<evidence type="ECO:0000313" key="8">
    <source>
        <dbReference type="Proteomes" id="UP000767854"/>
    </source>
</evidence>